<dbReference type="PROSITE" id="PS51996">
    <property type="entry name" value="TR_MART"/>
    <property type="match status" value="1"/>
</dbReference>
<dbReference type="PANTHER" id="PTHR10339:SF25">
    <property type="entry name" value="SECRETED EXOENZYME S"/>
    <property type="match status" value="1"/>
</dbReference>
<dbReference type="PANTHER" id="PTHR10339">
    <property type="entry name" value="ADP-RIBOSYLTRANSFERASE"/>
    <property type="match status" value="1"/>
</dbReference>
<dbReference type="GO" id="GO:0016779">
    <property type="term" value="F:nucleotidyltransferase activity"/>
    <property type="evidence" value="ECO:0007669"/>
    <property type="project" value="UniProtKB-KW"/>
</dbReference>
<keyword evidence="7" id="KW-0548">Nucleotidyltransferase</keyword>
<reference evidence="12" key="1">
    <citation type="submission" date="2021-02" db="EMBL/GenBank/DDBJ databases">
        <authorList>
            <person name="Nowell W R."/>
        </authorList>
    </citation>
    <scope>NUCLEOTIDE SEQUENCE</scope>
</reference>
<dbReference type="Proteomes" id="UP000663833">
    <property type="component" value="Unassembled WGS sequence"/>
</dbReference>
<evidence type="ECO:0000256" key="9">
    <source>
        <dbReference type="ARBA" id="ARBA00047597"/>
    </source>
</evidence>
<keyword evidence="10" id="KW-0521">NADP</keyword>
<organism evidence="12 13">
    <name type="scientific">Rotaria socialis</name>
    <dbReference type="NCBI Taxonomy" id="392032"/>
    <lineage>
        <taxon>Eukaryota</taxon>
        <taxon>Metazoa</taxon>
        <taxon>Spiralia</taxon>
        <taxon>Gnathifera</taxon>
        <taxon>Rotifera</taxon>
        <taxon>Eurotatoria</taxon>
        <taxon>Bdelloidea</taxon>
        <taxon>Philodinida</taxon>
        <taxon>Philodinidae</taxon>
        <taxon>Rotaria</taxon>
    </lineage>
</organism>
<keyword evidence="3" id="KW-0964">Secreted</keyword>
<keyword evidence="5 10" id="KW-0328">Glycosyltransferase</keyword>
<keyword evidence="6 10" id="KW-0808">Transferase</keyword>
<protein>
    <recommendedName>
        <fullName evidence="10">NAD(P)(+)--arginine ADP-ribosyltransferase</fullName>
        <ecNumber evidence="10">2.4.2.31</ecNumber>
    </recommendedName>
    <alternativeName>
        <fullName evidence="10">Mono(ADP-ribosyl)transferase</fullName>
    </alternativeName>
</protein>
<dbReference type="InterPro" id="IPR050999">
    <property type="entry name" value="ADP-ribosyltransferase_ARG"/>
</dbReference>
<proteinExistence type="inferred from homology"/>
<dbReference type="InterPro" id="IPR000768">
    <property type="entry name" value="ART"/>
</dbReference>
<dbReference type="GO" id="GO:0090729">
    <property type="term" value="F:toxin activity"/>
    <property type="evidence" value="ECO:0007669"/>
    <property type="project" value="UniProtKB-KW"/>
</dbReference>
<dbReference type="GO" id="GO:0003950">
    <property type="term" value="F:NAD+ poly-ADP-ribosyltransferase activity"/>
    <property type="evidence" value="ECO:0007669"/>
    <property type="project" value="TreeGrafter"/>
</dbReference>
<name>A0A817SUZ6_9BILA</name>
<evidence type="ECO:0000256" key="7">
    <source>
        <dbReference type="ARBA" id="ARBA00022695"/>
    </source>
</evidence>
<evidence type="ECO:0000313" key="13">
    <source>
        <dbReference type="Proteomes" id="UP000663833"/>
    </source>
</evidence>
<dbReference type="SUPFAM" id="SSF56399">
    <property type="entry name" value="ADP-ribosylation"/>
    <property type="match status" value="1"/>
</dbReference>
<evidence type="ECO:0000313" key="12">
    <source>
        <dbReference type="EMBL" id="CAF3297949.1"/>
    </source>
</evidence>
<keyword evidence="8" id="KW-0843">Virulence</keyword>
<evidence type="ECO:0000256" key="2">
    <source>
        <dbReference type="ARBA" id="ARBA00009558"/>
    </source>
</evidence>
<comment type="similarity">
    <text evidence="2 10">Belongs to the Arg-specific ADP-ribosyltransferase family.</text>
</comment>
<dbReference type="Gene3D" id="3.90.176.10">
    <property type="entry name" value="Toxin ADP-ribosyltransferase, Chain A, domain 1"/>
    <property type="match status" value="1"/>
</dbReference>
<evidence type="ECO:0000256" key="1">
    <source>
        <dbReference type="ARBA" id="ARBA00004613"/>
    </source>
</evidence>
<evidence type="ECO:0000256" key="11">
    <source>
        <dbReference type="SAM" id="MobiDB-lite"/>
    </source>
</evidence>
<evidence type="ECO:0000256" key="6">
    <source>
        <dbReference type="ARBA" id="ARBA00022679"/>
    </source>
</evidence>
<comment type="subcellular location">
    <subcellularLocation>
        <location evidence="1">Secreted</location>
    </subcellularLocation>
</comment>
<gene>
    <name evidence="12" type="ORF">LUA448_LOCUS7800</name>
</gene>
<comment type="catalytic activity">
    <reaction evidence="9 10">
        <text>L-arginyl-[protein] + NAD(+) = N(omega)-(ADP-D-ribosyl)-L-arginyl-[protein] + nicotinamide + H(+)</text>
        <dbReference type="Rhea" id="RHEA:19149"/>
        <dbReference type="Rhea" id="RHEA-COMP:10532"/>
        <dbReference type="Rhea" id="RHEA-COMP:15087"/>
        <dbReference type="ChEBI" id="CHEBI:15378"/>
        <dbReference type="ChEBI" id="CHEBI:17154"/>
        <dbReference type="ChEBI" id="CHEBI:29965"/>
        <dbReference type="ChEBI" id="CHEBI:57540"/>
        <dbReference type="ChEBI" id="CHEBI:142554"/>
        <dbReference type="EC" id="2.4.2.31"/>
    </reaction>
</comment>
<dbReference type="EC" id="2.4.2.31" evidence="10"/>
<feature type="compositionally biased region" description="Low complexity" evidence="11">
    <location>
        <begin position="257"/>
        <end position="269"/>
    </location>
</feature>
<keyword evidence="4" id="KW-0800">Toxin</keyword>
<dbReference type="AlphaFoldDB" id="A0A817SUZ6"/>
<evidence type="ECO:0000256" key="10">
    <source>
        <dbReference type="RuleBase" id="RU361228"/>
    </source>
</evidence>
<dbReference type="Pfam" id="PF01129">
    <property type="entry name" value="ART"/>
    <property type="match status" value="1"/>
</dbReference>
<evidence type="ECO:0000256" key="4">
    <source>
        <dbReference type="ARBA" id="ARBA00022656"/>
    </source>
</evidence>
<sequence length="326" mass="36076">MATAAGGGEEATIQRILRITDVAEESLRFLAPIGGYSKMSLVSLEEAVEPLISILPDVQGYAYIAKQNCKKPADNLTQDESASIMLYTMEWEPPEECLYVVLNTTLRVTNRQQKLKPWYLFLRLLLNALFRLPLLPAIAYRGVKLDLSRRYIEGETIVWWGFSSCTTSVGVLKSEMFLGKTGNRTMFTLHCKSARDIRKHSFYPVEDEVLLMAATQFKVVSSLDQGNLHIIQLEETEPPFPLLQPVPIVGSLPIHSNPPDDSTTTSSCTNKDKTEKISTKPQVDTHGAAASASKNTGINSITGQMSAVKISASINEGKILLFYCLD</sequence>
<accession>A0A817SUZ6</accession>
<evidence type="ECO:0000256" key="5">
    <source>
        <dbReference type="ARBA" id="ARBA00022676"/>
    </source>
</evidence>
<dbReference type="GO" id="GO:0005576">
    <property type="term" value="C:extracellular region"/>
    <property type="evidence" value="ECO:0007669"/>
    <property type="project" value="UniProtKB-SubCell"/>
</dbReference>
<dbReference type="EMBL" id="CAJNYD010000789">
    <property type="protein sequence ID" value="CAF3297949.1"/>
    <property type="molecule type" value="Genomic_DNA"/>
</dbReference>
<evidence type="ECO:0000256" key="8">
    <source>
        <dbReference type="ARBA" id="ARBA00023026"/>
    </source>
</evidence>
<keyword evidence="10" id="KW-0520">NAD</keyword>
<comment type="caution">
    <text evidence="12">The sequence shown here is derived from an EMBL/GenBank/DDBJ whole genome shotgun (WGS) entry which is preliminary data.</text>
</comment>
<feature type="region of interest" description="Disordered" evidence="11">
    <location>
        <begin position="253"/>
        <end position="293"/>
    </location>
</feature>
<dbReference type="GO" id="GO:0106274">
    <property type="term" value="F:NAD+-protein-arginine ADP-ribosyltransferase activity"/>
    <property type="evidence" value="ECO:0007669"/>
    <property type="project" value="UniProtKB-EC"/>
</dbReference>
<evidence type="ECO:0000256" key="3">
    <source>
        <dbReference type="ARBA" id="ARBA00022525"/>
    </source>
</evidence>